<reference evidence="2" key="1">
    <citation type="submission" date="2020-01" db="EMBL/GenBank/DDBJ databases">
        <authorList>
            <person name="Mishra B."/>
        </authorList>
    </citation>
    <scope>NUCLEOTIDE SEQUENCE [LARGE SCALE GENOMIC DNA]</scope>
</reference>
<gene>
    <name evidence="2" type="ORF">MERR_LOCUS4037</name>
</gene>
<feature type="region of interest" description="Disordered" evidence="1">
    <location>
        <begin position="23"/>
        <end position="56"/>
    </location>
</feature>
<dbReference type="Proteomes" id="UP000467841">
    <property type="component" value="Unassembled WGS sequence"/>
</dbReference>
<protein>
    <submittedName>
        <fullName evidence="2">Uncharacterized protein</fullName>
    </submittedName>
</protein>
<dbReference type="EMBL" id="CACVBM020000255">
    <property type="protein sequence ID" value="CAA7016802.1"/>
    <property type="molecule type" value="Genomic_DNA"/>
</dbReference>
<proteinExistence type="predicted"/>
<sequence length="214" mass="23721">MKAAKPNLARSAPALGLNCADWASKTASGRPRRSDGRSGRSAGQSGLGESERSWPDDFTVGRLGRRMDLADGFSAGRGTSSRLGRMHRPWYANGLRGREACFPARALGRARRGVTLAWPTAGQCFPGRMRDRPDGLDFGRDFSRTYGFGRARNIRSSASRTARSALILDMAVWSSLHSFGYNSFSTHPNRPFQLRWKVNSIRARRELVLMKSIE</sequence>
<organism evidence="2 3">
    <name type="scientific">Microthlaspi erraticum</name>
    <dbReference type="NCBI Taxonomy" id="1685480"/>
    <lineage>
        <taxon>Eukaryota</taxon>
        <taxon>Viridiplantae</taxon>
        <taxon>Streptophyta</taxon>
        <taxon>Embryophyta</taxon>
        <taxon>Tracheophyta</taxon>
        <taxon>Spermatophyta</taxon>
        <taxon>Magnoliopsida</taxon>
        <taxon>eudicotyledons</taxon>
        <taxon>Gunneridae</taxon>
        <taxon>Pentapetalae</taxon>
        <taxon>rosids</taxon>
        <taxon>malvids</taxon>
        <taxon>Brassicales</taxon>
        <taxon>Brassicaceae</taxon>
        <taxon>Coluteocarpeae</taxon>
        <taxon>Microthlaspi</taxon>
    </lineage>
</organism>
<evidence type="ECO:0000313" key="2">
    <source>
        <dbReference type="EMBL" id="CAA7016802.1"/>
    </source>
</evidence>
<comment type="caution">
    <text evidence="2">The sequence shown here is derived from an EMBL/GenBank/DDBJ whole genome shotgun (WGS) entry which is preliminary data.</text>
</comment>
<name>A0A6D2HK54_9BRAS</name>
<dbReference type="AlphaFoldDB" id="A0A6D2HK54"/>
<accession>A0A6D2HK54</accession>
<evidence type="ECO:0000256" key="1">
    <source>
        <dbReference type="SAM" id="MobiDB-lite"/>
    </source>
</evidence>
<keyword evidence="3" id="KW-1185">Reference proteome</keyword>
<evidence type="ECO:0000313" key="3">
    <source>
        <dbReference type="Proteomes" id="UP000467841"/>
    </source>
</evidence>